<dbReference type="Proteomes" id="UP001154282">
    <property type="component" value="Unassembled WGS sequence"/>
</dbReference>
<proteinExistence type="predicted"/>
<dbReference type="EMBL" id="CAMGYJ010000005">
    <property type="protein sequence ID" value="CAI0417526.1"/>
    <property type="molecule type" value="Genomic_DNA"/>
</dbReference>
<dbReference type="AlphaFoldDB" id="A0AAV0K692"/>
<comment type="caution">
    <text evidence="1">The sequence shown here is derived from an EMBL/GenBank/DDBJ whole genome shotgun (WGS) entry which is preliminary data.</text>
</comment>
<keyword evidence="2" id="KW-1185">Reference proteome</keyword>
<protein>
    <submittedName>
        <fullName evidence="1">Uncharacterized protein</fullName>
    </submittedName>
</protein>
<organism evidence="1 2">
    <name type="scientific">Linum tenue</name>
    <dbReference type="NCBI Taxonomy" id="586396"/>
    <lineage>
        <taxon>Eukaryota</taxon>
        <taxon>Viridiplantae</taxon>
        <taxon>Streptophyta</taxon>
        <taxon>Embryophyta</taxon>
        <taxon>Tracheophyta</taxon>
        <taxon>Spermatophyta</taxon>
        <taxon>Magnoliopsida</taxon>
        <taxon>eudicotyledons</taxon>
        <taxon>Gunneridae</taxon>
        <taxon>Pentapetalae</taxon>
        <taxon>rosids</taxon>
        <taxon>fabids</taxon>
        <taxon>Malpighiales</taxon>
        <taxon>Linaceae</taxon>
        <taxon>Linum</taxon>
    </lineage>
</organism>
<sequence>MFKEYLVSIQHAFHLFCLPYHCIDKQLYTQEQETGKLMALNLRRQLPQTMKWRFLRGIPRKMGGKRN</sequence>
<evidence type="ECO:0000313" key="1">
    <source>
        <dbReference type="EMBL" id="CAI0417526.1"/>
    </source>
</evidence>
<evidence type="ECO:0000313" key="2">
    <source>
        <dbReference type="Proteomes" id="UP001154282"/>
    </source>
</evidence>
<name>A0AAV0K692_9ROSI</name>
<reference evidence="1" key="1">
    <citation type="submission" date="2022-08" db="EMBL/GenBank/DDBJ databases">
        <authorList>
            <person name="Gutierrez-Valencia J."/>
        </authorList>
    </citation>
    <scope>NUCLEOTIDE SEQUENCE</scope>
</reference>
<accession>A0AAV0K692</accession>
<gene>
    <name evidence="1" type="ORF">LITE_LOCUS17334</name>
</gene>